<dbReference type="SUPFAM" id="SSF56672">
    <property type="entry name" value="DNA/RNA polymerases"/>
    <property type="match status" value="1"/>
</dbReference>
<evidence type="ECO:0000313" key="2">
    <source>
        <dbReference type="RefSeq" id="XP_016481635.1"/>
    </source>
</evidence>
<accession>A0A1S4AY82</accession>
<dbReference type="CDD" id="cd09272">
    <property type="entry name" value="RNase_HI_RT_Ty1"/>
    <property type="match status" value="1"/>
</dbReference>
<dbReference type="AlphaFoldDB" id="A0A1S4AY82"/>
<dbReference type="KEGG" id="nta:107802621"/>
<protein>
    <submittedName>
        <fullName evidence="2">Uncharacterized mitochondrial protein AtMg00810-like</fullName>
    </submittedName>
</protein>
<dbReference type="InterPro" id="IPR043502">
    <property type="entry name" value="DNA/RNA_pol_sf"/>
</dbReference>
<sequence length="308" mass="35158">METRPACRLLKSLYGLKQTPRQWNAKLSEALLRFGFMQSQHDHSLFIKESGEHIIIFLVYVVDMLITGPNLTLIAEMKTKLQLTFKKKDLGDLKYFLGIEFARSQRATPIEANIKLTTKEYDEHTSSSNATDNEVLINISQYQRLPGKQLYLTITRPDITYSIHTLSMFMQKPKRLHLEATQRVVRYVKNQPGQAILLSSKQRNTITAYCNVDWATCPITRKLVTSFFIKYGDSLISWKSKKQSTIFRGSAKSEYRSIASTIAELMILGLFKDIGIEVGLPINIYTDSKAAIQIAANLVFHNEPNTLK</sequence>
<name>A0A1S4AY82_TOBAC</name>
<dbReference type="PaxDb" id="4097-A0A1S4AY82"/>
<dbReference type="PANTHER" id="PTHR11439">
    <property type="entry name" value="GAG-POL-RELATED RETROTRANSPOSON"/>
    <property type="match status" value="1"/>
</dbReference>
<organism evidence="2">
    <name type="scientific">Nicotiana tabacum</name>
    <name type="common">Common tobacco</name>
    <dbReference type="NCBI Taxonomy" id="4097"/>
    <lineage>
        <taxon>Eukaryota</taxon>
        <taxon>Viridiplantae</taxon>
        <taxon>Streptophyta</taxon>
        <taxon>Embryophyta</taxon>
        <taxon>Tracheophyta</taxon>
        <taxon>Spermatophyta</taxon>
        <taxon>Magnoliopsida</taxon>
        <taxon>eudicotyledons</taxon>
        <taxon>Gunneridae</taxon>
        <taxon>Pentapetalae</taxon>
        <taxon>asterids</taxon>
        <taxon>lamiids</taxon>
        <taxon>Solanales</taxon>
        <taxon>Solanaceae</taxon>
        <taxon>Nicotianoideae</taxon>
        <taxon>Nicotianeae</taxon>
        <taxon>Nicotiana</taxon>
    </lineage>
</organism>
<dbReference type="PANTHER" id="PTHR11439:SF473">
    <property type="entry name" value="REVERSE TRANSCRIPTASE TY1_COPIA-TYPE DOMAIN-CONTAINING PROTEIN"/>
    <property type="match status" value="1"/>
</dbReference>
<dbReference type="STRING" id="4097.A0A1S4AY82"/>
<proteinExistence type="predicted"/>
<dbReference type="Pfam" id="PF07727">
    <property type="entry name" value="RVT_2"/>
    <property type="match status" value="1"/>
</dbReference>
<gene>
    <name evidence="2" type="primary">LOC107802621</name>
</gene>
<evidence type="ECO:0000259" key="1">
    <source>
        <dbReference type="Pfam" id="PF07727"/>
    </source>
</evidence>
<feature type="domain" description="Reverse transcriptase Ty1/copia-type" evidence="1">
    <location>
        <begin position="6"/>
        <end position="105"/>
    </location>
</feature>
<dbReference type="InterPro" id="IPR013103">
    <property type="entry name" value="RVT_2"/>
</dbReference>
<dbReference type="RefSeq" id="XP_016481635.1">
    <property type="nucleotide sequence ID" value="XM_016626149.1"/>
</dbReference>
<dbReference type="OrthoDB" id="996302at2759"/>
<reference evidence="2" key="1">
    <citation type="submission" date="2025-08" db="UniProtKB">
        <authorList>
            <consortium name="RefSeq"/>
        </authorList>
    </citation>
    <scope>IDENTIFICATION</scope>
</reference>